<reference evidence="1 2" key="1">
    <citation type="submission" date="2015-09" db="EMBL/GenBank/DDBJ databases">
        <title>Draft genome sequence of Kouleothrix aurantiaca JCM 19913.</title>
        <authorList>
            <person name="Hemp J."/>
        </authorList>
    </citation>
    <scope>NUCLEOTIDE SEQUENCE [LARGE SCALE GENOMIC DNA]</scope>
    <source>
        <strain evidence="1 2">COM-B</strain>
    </source>
</reference>
<protein>
    <recommendedName>
        <fullName evidence="3">Glycosyl hydrolase</fullName>
    </recommendedName>
</protein>
<sequence>WSKANDDDGDLTAQQKAQQLAGKNPVFVFSTLDGASITLIAESESGEGASKTIAVSPPESEVVTRVLAIAAPEGWRILANAAGWRMYNPGSACTAVPNINTNSPPIAGFSNGNIYQTLDSLFTPPRLVATLSGQVNGLFVNLTDPSIVLAAHGNSVSRSSDSGESWSILNDFGAQVNYVEDDQVNPALILACAGNKLYKSADGATFFVGLEGPTGAVARKVSVAPGGVAIAFANTDLDHAIMIEGGGSVDWSQVPVEKRPVFGCSSVCLLPDMTLLATSGVINDAVGDPSYPQLSYLATGAPGGFVYKLTPGGPGFVASFLYSTNDPGPLKSLNLAGAYPIDTATAAYRIGYCGTSDKPPPPQLIVLPTEVWDSRDYLWHYIIESGWVPKALPLPGKRWTGVVTNPTSP</sequence>
<dbReference type="Proteomes" id="UP000050509">
    <property type="component" value="Unassembled WGS sequence"/>
</dbReference>
<feature type="non-terminal residue" evidence="1">
    <location>
        <position position="1"/>
    </location>
</feature>
<dbReference type="Gene3D" id="2.130.10.10">
    <property type="entry name" value="YVTN repeat-like/Quinoprotein amine dehydrogenase"/>
    <property type="match status" value="1"/>
</dbReference>
<evidence type="ECO:0008006" key="3">
    <source>
        <dbReference type="Google" id="ProtNLM"/>
    </source>
</evidence>
<gene>
    <name evidence="1" type="ORF">SE17_34025</name>
</gene>
<name>A0A0P9CT28_9CHLR</name>
<evidence type="ECO:0000313" key="1">
    <source>
        <dbReference type="EMBL" id="KPV49190.1"/>
    </source>
</evidence>
<evidence type="ECO:0000313" key="2">
    <source>
        <dbReference type="Proteomes" id="UP000050509"/>
    </source>
</evidence>
<dbReference type="SUPFAM" id="SSF110296">
    <property type="entry name" value="Oligoxyloglucan reducing end-specific cellobiohydrolase"/>
    <property type="match status" value="1"/>
</dbReference>
<organism evidence="1 2">
    <name type="scientific">Kouleothrix aurantiaca</name>
    <dbReference type="NCBI Taxonomy" id="186479"/>
    <lineage>
        <taxon>Bacteria</taxon>
        <taxon>Bacillati</taxon>
        <taxon>Chloroflexota</taxon>
        <taxon>Chloroflexia</taxon>
        <taxon>Chloroflexales</taxon>
        <taxon>Roseiflexineae</taxon>
        <taxon>Roseiflexaceae</taxon>
        <taxon>Kouleothrix</taxon>
    </lineage>
</organism>
<accession>A0A0P9CT28</accession>
<keyword evidence="2" id="KW-1185">Reference proteome</keyword>
<proteinExistence type="predicted"/>
<dbReference type="InterPro" id="IPR015943">
    <property type="entry name" value="WD40/YVTN_repeat-like_dom_sf"/>
</dbReference>
<dbReference type="EMBL" id="LJCR01002133">
    <property type="protein sequence ID" value="KPV49190.1"/>
    <property type="molecule type" value="Genomic_DNA"/>
</dbReference>
<dbReference type="AlphaFoldDB" id="A0A0P9CT28"/>
<feature type="non-terminal residue" evidence="1">
    <location>
        <position position="409"/>
    </location>
</feature>
<comment type="caution">
    <text evidence="1">The sequence shown here is derived from an EMBL/GenBank/DDBJ whole genome shotgun (WGS) entry which is preliminary data.</text>
</comment>